<reference evidence="7 8" key="1">
    <citation type="submission" date="2017-05" db="EMBL/GenBank/DDBJ databases">
        <title>Draft genome sequence of Elsinoe australis.</title>
        <authorList>
            <person name="Cheng Q."/>
        </authorList>
    </citation>
    <scope>NUCLEOTIDE SEQUENCE [LARGE SCALE GENOMIC DNA]</scope>
    <source>
        <strain evidence="7 8">NL1</strain>
    </source>
</reference>
<keyword evidence="8" id="KW-1185">Reference proteome</keyword>
<dbReference type="EMBL" id="NHZQ01000447">
    <property type="protein sequence ID" value="PSK34326.1"/>
    <property type="molecule type" value="Genomic_DNA"/>
</dbReference>
<gene>
    <name evidence="7" type="ORF">B9Z65_8652</name>
</gene>
<comment type="caution">
    <text evidence="7">The sequence shown here is derived from an EMBL/GenBank/DDBJ whole genome shotgun (WGS) entry which is preliminary data.</text>
</comment>
<dbReference type="OrthoDB" id="21467at2759"/>
<feature type="compositionally biased region" description="Low complexity" evidence="5">
    <location>
        <begin position="45"/>
        <end position="70"/>
    </location>
</feature>
<organism evidence="7 8">
    <name type="scientific">Elsinoe australis</name>
    <dbReference type="NCBI Taxonomy" id="40998"/>
    <lineage>
        <taxon>Eukaryota</taxon>
        <taxon>Fungi</taxon>
        <taxon>Dikarya</taxon>
        <taxon>Ascomycota</taxon>
        <taxon>Pezizomycotina</taxon>
        <taxon>Dothideomycetes</taxon>
        <taxon>Dothideomycetidae</taxon>
        <taxon>Myriangiales</taxon>
        <taxon>Elsinoaceae</taxon>
        <taxon>Elsinoe</taxon>
    </lineage>
</organism>
<dbReference type="PROSITE" id="PS50102">
    <property type="entry name" value="RRM"/>
    <property type="match status" value="1"/>
</dbReference>
<feature type="compositionally biased region" description="Basic residues" evidence="5">
    <location>
        <begin position="369"/>
        <end position="387"/>
    </location>
</feature>
<dbReference type="CDD" id="cd12307">
    <property type="entry name" value="RRM_NIFK_like"/>
    <property type="match status" value="1"/>
</dbReference>
<dbReference type="Pfam" id="PF00076">
    <property type="entry name" value="RRM_1"/>
    <property type="match status" value="1"/>
</dbReference>
<comment type="subcellular location">
    <subcellularLocation>
        <location evidence="1">Nucleus</location>
        <location evidence="1">Nucleolus</location>
    </subcellularLocation>
</comment>
<evidence type="ECO:0000259" key="6">
    <source>
        <dbReference type="PROSITE" id="PS50102"/>
    </source>
</evidence>
<dbReference type="GO" id="GO:0005730">
    <property type="term" value="C:nucleolus"/>
    <property type="evidence" value="ECO:0007669"/>
    <property type="project" value="UniProtKB-SubCell"/>
</dbReference>
<evidence type="ECO:0000256" key="1">
    <source>
        <dbReference type="ARBA" id="ARBA00004604"/>
    </source>
</evidence>
<feature type="region of interest" description="Disordered" evidence="5">
    <location>
        <begin position="356"/>
        <end position="387"/>
    </location>
</feature>
<dbReference type="STRING" id="40998.A0A2P7YEE0"/>
<keyword evidence="2 4" id="KW-0694">RNA-binding</keyword>
<dbReference type="PANTHER" id="PTHR46754">
    <property type="entry name" value="MKI67 FHA DOMAIN-INTERACTING NUCLEOLAR PHOSPHOPROTEIN"/>
    <property type="match status" value="1"/>
</dbReference>
<accession>A0A2P7YEE0</accession>
<dbReference type="AlphaFoldDB" id="A0A2P7YEE0"/>
<name>A0A2P7YEE0_9PEZI</name>
<sequence>MVDVTSKKRKGAPEVTEAKKRKVTPIKAPQPKVEAEVEVAKPNTKSKATATVKAAEAPAPASKSKPAAKSAPKKKKTTTKSAPVQPAAATDAFDGFSSDDEEATAVAPKIADQTALLAVFSSDESDNEELPPAITRLPSLPDSADLQKQLKKAEADPDSTPGTIYIGRIPHGFYEPQMKAYFSQFGTVSRLRLSRNKLTGRPKHYGFIEFESGAVADIAAKTMDKYLMFGHILQVRRLRDEEIHAELWKGAGRRFNPMPRNKLERGLLERGTGRKGWEKRVKKEEKRRKSKADKLKEMGYEFEMPELRKVDSVPIKEVPVEKITVGEDEAAEAVEDVPVVETVTEVVEEVPAVEKAAEVAEENDEAGTKRRKGRKEKKVTKKARLST</sequence>
<dbReference type="InterPro" id="IPR035979">
    <property type="entry name" value="RBD_domain_sf"/>
</dbReference>
<dbReference type="Proteomes" id="UP000243723">
    <property type="component" value="Unassembled WGS sequence"/>
</dbReference>
<protein>
    <recommendedName>
        <fullName evidence="6">RRM domain-containing protein</fullName>
    </recommendedName>
</protein>
<dbReference type="InterPro" id="IPR012677">
    <property type="entry name" value="Nucleotide-bd_a/b_plait_sf"/>
</dbReference>
<evidence type="ECO:0000313" key="8">
    <source>
        <dbReference type="Proteomes" id="UP000243723"/>
    </source>
</evidence>
<feature type="domain" description="RRM" evidence="6">
    <location>
        <begin position="162"/>
        <end position="240"/>
    </location>
</feature>
<dbReference type="GO" id="GO:0003723">
    <property type="term" value="F:RNA binding"/>
    <property type="evidence" value="ECO:0007669"/>
    <property type="project" value="UniProtKB-UniRule"/>
</dbReference>
<evidence type="ECO:0000256" key="4">
    <source>
        <dbReference type="PROSITE-ProRule" id="PRU00176"/>
    </source>
</evidence>
<proteinExistence type="predicted"/>
<evidence type="ECO:0000313" key="7">
    <source>
        <dbReference type="EMBL" id="PSK34326.1"/>
    </source>
</evidence>
<evidence type="ECO:0000256" key="2">
    <source>
        <dbReference type="ARBA" id="ARBA00022884"/>
    </source>
</evidence>
<keyword evidence="3" id="KW-0539">Nucleus</keyword>
<feature type="region of interest" description="Disordered" evidence="5">
    <location>
        <begin position="122"/>
        <end position="141"/>
    </location>
</feature>
<feature type="region of interest" description="Disordered" evidence="5">
    <location>
        <begin position="1"/>
        <end position="107"/>
    </location>
</feature>
<dbReference type="Gene3D" id="3.30.70.330">
    <property type="match status" value="1"/>
</dbReference>
<dbReference type="SMART" id="SM00360">
    <property type="entry name" value="RRM"/>
    <property type="match status" value="1"/>
</dbReference>
<dbReference type="InterPro" id="IPR000504">
    <property type="entry name" value="RRM_dom"/>
</dbReference>
<evidence type="ECO:0000256" key="3">
    <source>
        <dbReference type="ARBA" id="ARBA00023242"/>
    </source>
</evidence>
<evidence type="ECO:0000256" key="5">
    <source>
        <dbReference type="SAM" id="MobiDB-lite"/>
    </source>
</evidence>
<dbReference type="SUPFAM" id="SSF54928">
    <property type="entry name" value="RNA-binding domain, RBD"/>
    <property type="match status" value="1"/>
</dbReference>